<dbReference type="RefSeq" id="WP_143855954.1">
    <property type="nucleotide sequence ID" value="NZ_CP041730.1"/>
</dbReference>
<evidence type="ECO:0000313" key="2">
    <source>
        <dbReference type="Proteomes" id="UP000317550"/>
    </source>
</evidence>
<organism evidence="1 2">
    <name type="scientific">Chitinimonas arctica</name>
    <dbReference type="NCBI Taxonomy" id="2594795"/>
    <lineage>
        <taxon>Bacteria</taxon>
        <taxon>Pseudomonadati</taxon>
        <taxon>Pseudomonadota</taxon>
        <taxon>Betaproteobacteria</taxon>
        <taxon>Neisseriales</taxon>
        <taxon>Chitinibacteraceae</taxon>
        <taxon>Chitinimonas</taxon>
    </lineage>
</organism>
<reference evidence="2" key="1">
    <citation type="submission" date="2019-07" db="EMBL/GenBank/DDBJ databases">
        <title>Chitinimonas sp. nov., isolated from Ny-Alesund, arctica soil.</title>
        <authorList>
            <person name="Xu Q."/>
            <person name="Peng F."/>
        </authorList>
    </citation>
    <scope>NUCLEOTIDE SEQUENCE [LARGE SCALE GENOMIC DNA]</scope>
    <source>
        <strain evidence="2">R3-44</strain>
    </source>
</reference>
<protein>
    <recommendedName>
        <fullName evidence="3">Secretion system X translation initiation factor</fullName>
    </recommendedName>
</protein>
<dbReference type="KEGG" id="cari:FNU76_00945"/>
<dbReference type="EMBL" id="CP041730">
    <property type="protein sequence ID" value="QDQ25029.1"/>
    <property type="molecule type" value="Genomic_DNA"/>
</dbReference>
<sequence length="177" mass="19105">MDNAARRRWMIWAGLLAATLVAIVYPVEEDEVELVEVVLAPGAARPLLVKAASVTTPLLVPAAPLLAVADPFAPRNWQAPPPVAAPIPKPVQEAELVGPPPPPPRPAPPALPFRYMGSFNDGGAQVMYLSHDEQTLLARPGDTLEGRYKVLRMDAQHIEFEYLPTGDKQILPIAASE</sequence>
<name>A0A516SA56_9NEIS</name>
<gene>
    <name evidence="1" type="ORF">FNU76_00945</name>
</gene>
<accession>A0A516SA56</accession>
<dbReference type="OrthoDB" id="8563043at2"/>
<dbReference type="Proteomes" id="UP000317550">
    <property type="component" value="Chromosome"/>
</dbReference>
<keyword evidence="2" id="KW-1185">Reference proteome</keyword>
<dbReference type="AlphaFoldDB" id="A0A516SA56"/>
<proteinExistence type="predicted"/>
<evidence type="ECO:0008006" key="3">
    <source>
        <dbReference type="Google" id="ProtNLM"/>
    </source>
</evidence>
<evidence type="ECO:0000313" key="1">
    <source>
        <dbReference type="EMBL" id="QDQ25029.1"/>
    </source>
</evidence>